<comment type="caution">
    <text evidence="1">The sequence shown here is derived from an EMBL/GenBank/DDBJ whole genome shotgun (WGS) entry which is preliminary data.</text>
</comment>
<gene>
    <name evidence="1" type="ORF">Pint_30581</name>
</gene>
<evidence type="ECO:0000313" key="1">
    <source>
        <dbReference type="EMBL" id="KAJ0008380.1"/>
    </source>
</evidence>
<reference evidence="2" key="1">
    <citation type="journal article" date="2023" name="G3 (Bethesda)">
        <title>Genome assembly and association tests identify interacting loci associated with vigor, precocity, and sex in interspecific pistachio rootstocks.</title>
        <authorList>
            <person name="Palmer W."/>
            <person name="Jacygrad E."/>
            <person name="Sagayaradj S."/>
            <person name="Cavanaugh K."/>
            <person name="Han R."/>
            <person name="Bertier L."/>
            <person name="Beede B."/>
            <person name="Kafkas S."/>
            <person name="Golino D."/>
            <person name="Preece J."/>
            <person name="Michelmore R."/>
        </authorList>
    </citation>
    <scope>NUCLEOTIDE SEQUENCE [LARGE SCALE GENOMIC DNA]</scope>
</reference>
<protein>
    <submittedName>
        <fullName evidence="1">Uncharacterized protein</fullName>
    </submittedName>
</protein>
<organism evidence="1 2">
    <name type="scientific">Pistacia integerrima</name>
    <dbReference type="NCBI Taxonomy" id="434235"/>
    <lineage>
        <taxon>Eukaryota</taxon>
        <taxon>Viridiplantae</taxon>
        <taxon>Streptophyta</taxon>
        <taxon>Embryophyta</taxon>
        <taxon>Tracheophyta</taxon>
        <taxon>Spermatophyta</taxon>
        <taxon>Magnoliopsida</taxon>
        <taxon>eudicotyledons</taxon>
        <taxon>Gunneridae</taxon>
        <taxon>Pentapetalae</taxon>
        <taxon>rosids</taxon>
        <taxon>malvids</taxon>
        <taxon>Sapindales</taxon>
        <taxon>Anacardiaceae</taxon>
        <taxon>Pistacia</taxon>
    </lineage>
</organism>
<sequence>MTTFHIVGSCFPPLSIACYDIYDNRIPFAFVTGVIVKLNTSMSVNIHADKFKIDLSVDKLTLNIEDILIESYELDKIQPYYEATLVISP</sequence>
<dbReference type="EMBL" id="CM047750">
    <property type="protein sequence ID" value="KAJ0008380.1"/>
    <property type="molecule type" value="Genomic_DNA"/>
</dbReference>
<keyword evidence="2" id="KW-1185">Reference proteome</keyword>
<proteinExistence type="predicted"/>
<accession>A0ACC0X2H4</accession>
<dbReference type="Proteomes" id="UP001163603">
    <property type="component" value="Chromosome 15"/>
</dbReference>
<evidence type="ECO:0000313" key="2">
    <source>
        <dbReference type="Proteomes" id="UP001163603"/>
    </source>
</evidence>
<name>A0ACC0X2H4_9ROSI</name>